<dbReference type="EMBL" id="GL882886">
    <property type="protein sequence ID" value="EGF79284.1"/>
    <property type="molecule type" value="Genomic_DNA"/>
</dbReference>
<evidence type="ECO:0000256" key="7">
    <source>
        <dbReference type="ARBA" id="ARBA00023128"/>
    </source>
</evidence>
<dbReference type="PANTHER" id="PTHR45624">
    <property type="entry name" value="MITOCHONDRIAL BASIC AMINO ACIDS TRANSPORTER-RELATED"/>
    <property type="match status" value="1"/>
</dbReference>
<evidence type="ECO:0000256" key="8">
    <source>
        <dbReference type="ARBA" id="ARBA00023136"/>
    </source>
</evidence>
<keyword evidence="3 10" id="KW-0813">Transport</keyword>
<gene>
    <name evidence="11" type="ORF">BATDEDRAFT_30281</name>
</gene>
<evidence type="ECO:0000313" key="12">
    <source>
        <dbReference type="Proteomes" id="UP000007241"/>
    </source>
</evidence>
<evidence type="ECO:0000256" key="4">
    <source>
        <dbReference type="ARBA" id="ARBA00022692"/>
    </source>
</evidence>
<dbReference type="OrthoDB" id="14252at2759"/>
<accession>F4P636</accession>
<proteinExistence type="inferred from homology"/>
<dbReference type="GO" id="GO:0006839">
    <property type="term" value="P:mitochondrial transport"/>
    <property type="evidence" value="ECO:0000318"/>
    <property type="project" value="GO_Central"/>
</dbReference>
<dbReference type="RefSeq" id="XP_006679955.1">
    <property type="nucleotide sequence ID" value="XM_006679892.1"/>
</dbReference>
<dbReference type="GeneID" id="18239955"/>
<dbReference type="InterPro" id="IPR018108">
    <property type="entry name" value="MCP_transmembrane"/>
</dbReference>
<evidence type="ECO:0000256" key="2">
    <source>
        <dbReference type="ARBA" id="ARBA00006375"/>
    </source>
</evidence>
<dbReference type="Gene3D" id="1.50.40.10">
    <property type="entry name" value="Mitochondrial carrier domain"/>
    <property type="match status" value="2"/>
</dbReference>
<dbReference type="GO" id="GO:0031966">
    <property type="term" value="C:mitochondrial membrane"/>
    <property type="evidence" value="ECO:0007669"/>
    <property type="project" value="UniProtKB-SubCell"/>
</dbReference>
<evidence type="ECO:0000313" key="11">
    <source>
        <dbReference type="EMBL" id="EGF79284.1"/>
    </source>
</evidence>
<keyword evidence="5" id="KW-0677">Repeat</keyword>
<dbReference type="OMA" id="LIGCPMH"/>
<dbReference type="GO" id="GO:1902603">
    <property type="term" value="P:carnitine transmembrane transport"/>
    <property type="evidence" value="ECO:0000318"/>
    <property type="project" value="GO_Central"/>
</dbReference>
<reference evidence="11 12" key="1">
    <citation type="submission" date="2009-12" db="EMBL/GenBank/DDBJ databases">
        <title>The draft genome of Batrachochytrium dendrobatidis.</title>
        <authorList>
            <consortium name="US DOE Joint Genome Institute (JGI-PGF)"/>
            <person name="Kuo A."/>
            <person name="Salamov A."/>
            <person name="Schmutz J."/>
            <person name="Lucas S."/>
            <person name="Pitluck S."/>
            <person name="Rosenblum E."/>
            <person name="Stajich J."/>
            <person name="Eisen M."/>
            <person name="Grigoriev I.V."/>
        </authorList>
    </citation>
    <scope>NUCLEOTIDE SEQUENCE [LARGE SCALE GENOMIC DNA]</scope>
    <source>
        <strain evidence="12">JAM81 / FGSC 10211</strain>
    </source>
</reference>
<dbReference type="InterPro" id="IPR050567">
    <property type="entry name" value="Mitochondrial_Carrier"/>
</dbReference>
<feature type="repeat" description="Solcar" evidence="9">
    <location>
        <begin position="110"/>
        <end position="201"/>
    </location>
</feature>
<feature type="repeat" description="Solcar" evidence="9">
    <location>
        <begin position="10"/>
        <end position="96"/>
    </location>
</feature>
<dbReference type="PANTHER" id="PTHR45624:SF4">
    <property type="entry name" value="CONGESTED-LIKE TRACHEA PROTEIN-RELATED"/>
    <property type="match status" value="1"/>
</dbReference>
<evidence type="ECO:0000256" key="1">
    <source>
        <dbReference type="ARBA" id="ARBA00004225"/>
    </source>
</evidence>
<dbReference type="PROSITE" id="PS50920">
    <property type="entry name" value="SOLCAR"/>
    <property type="match status" value="3"/>
</dbReference>
<dbReference type="HOGENOM" id="CLU_015166_16_0_1"/>
<comment type="subcellular location">
    <subcellularLocation>
        <location evidence="1">Mitochondrion membrane</location>
        <topology evidence="1">Multi-pass membrane protein</topology>
    </subcellularLocation>
</comment>
<dbReference type="AlphaFoldDB" id="F4P636"/>
<dbReference type="InterPro" id="IPR023395">
    <property type="entry name" value="MCP_dom_sf"/>
</dbReference>
<dbReference type="Proteomes" id="UP000007241">
    <property type="component" value="Unassembled WGS sequence"/>
</dbReference>
<feature type="repeat" description="Solcar" evidence="9">
    <location>
        <begin position="210"/>
        <end position="294"/>
    </location>
</feature>
<keyword evidence="4 9" id="KW-0812">Transmembrane</keyword>
<keyword evidence="8 9" id="KW-0472">Membrane</keyword>
<dbReference type="Pfam" id="PF00153">
    <property type="entry name" value="Mito_carr"/>
    <property type="match status" value="3"/>
</dbReference>
<comment type="similarity">
    <text evidence="2 10">Belongs to the mitochondrial carrier (TC 2.A.29) family.</text>
</comment>
<evidence type="ECO:0000256" key="9">
    <source>
        <dbReference type="PROSITE-ProRule" id="PRU00282"/>
    </source>
</evidence>
<evidence type="ECO:0000256" key="3">
    <source>
        <dbReference type="ARBA" id="ARBA00022448"/>
    </source>
</evidence>
<evidence type="ECO:0000256" key="10">
    <source>
        <dbReference type="RuleBase" id="RU000488"/>
    </source>
</evidence>
<dbReference type="GO" id="GO:0005740">
    <property type="term" value="C:mitochondrial envelope"/>
    <property type="evidence" value="ECO:0000318"/>
    <property type="project" value="GO_Central"/>
</dbReference>
<organism evidence="11 12">
    <name type="scientific">Batrachochytrium dendrobatidis (strain JAM81 / FGSC 10211)</name>
    <name type="common">Frog chytrid fungus</name>
    <dbReference type="NCBI Taxonomy" id="684364"/>
    <lineage>
        <taxon>Eukaryota</taxon>
        <taxon>Fungi</taxon>
        <taxon>Fungi incertae sedis</taxon>
        <taxon>Chytridiomycota</taxon>
        <taxon>Chytridiomycota incertae sedis</taxon>
        <taxon>Chytridiomycetes</taxon>
        <taxon>Rhizophydiales</taxon>
        <taxon>Rhizophydiales incertae sedis</taxon>
        <taxon>Batrachochytrium</taxon>
    </lineage>
</organism>
<sequence length="299" mass="31936">MNSEKSKPTKSALKSFLSGACGGLTLVSVAHPFDLIKVRMQTAGPNAPSMSTFQAVKKIVAADGLLGLYRGVTPVLLGTPPVLATNFWAYFLCQQIVFDLTGGDSIVNQLSLNQIGMAGALAAIPTSILLGPAEQLKIRLQIQKTSMQSGSVKRQGVTSIMRDIIREGGVKAIFRGTGFTILRDTPGSYFYFLVYEGLKRCFKRDDSDYVHPAAVMLCGGAAGMVNWIIAIPVDTVKSRLQSAAACDASVKKIVGKLLAESGPAGFFKGLGPTLLRAFPASAAFFFGVETSSQFMDRYF</sequence>
<dbReference type="GO" id="GO:0015227">
    <property type="term" value="F:O-acyl-L-carnitine transmembrane transporter activity"/>
    <property type="evidence" value="ECO:0000318"/>
    <property type="project" value="GO_Central"/>
</dbReference>
<dbReference type="STRING" id="684364.F4P636"/>
<dbReference type="InParanoid" id="F4P636"/>
<protein>
    <submittedName>
        <fullName evidence="11">Uncharacterized protein</fullName>
    </submittedName>
</protein>
<dbReference type="SUPFAM" id="SSF103506">
    <property type="entry name" value="Mitochondrial carrier"/>
    <property type="match status" value="1"/>
</dbReference>
<keyword evidence="6" id="KW-1133">Transmembrane helix</keyword>
<keyword evidence="12" id="KW-1185">Reference proteome</keyword>
<name>F4P636_BATDJ</name>
<evidence type="ECO:0000256" key="6">
    <source>
        <dbReference type="ARBA" id="ARBA00022989"/>
    </source>
</evidence>
<evidence type="ECO:0000256" key="5">
    <source>
        <dbReference type="ARBA" id="ARBA00022737"/>
    </source>
</evidence>
<keyword evidence="7" id="KW-0496">Mitochondrion</keyword>